<accession>A0AAE4FQG9</accession>
<keyword evidence="13" id="KW-1185">Reference proteome</keyword>
<evidence type="ECO:0000256" key="7">
    <source>
        <dbReference type="RuleBase" id="RU004326"/>
    </source>
</evidence>
<dbReference type="Pfam" id="PF00408">
    <property type="entry name" value="PGM_PMM_IV"/>
    <property type="match status" value="1"/>
</dbReference>
<comment type="similarity">
    <text evidence="2 7">Belongs to the phosphohexose mutase family.</text>
</comment>
<evidence type="ECO:0000313" key="13">
    <source>
        <dbReference type="Proteomes" id="UP001268256"/>
    </source>
</evidence>
<dbReference type="AlphaFoldDB" id="A0AAE4FQG9"/>
<dbReference type="Gene3D" id="3.30.310.50">
    <property type="entry name" value="Alpha-D-phosphohexomutase, C-terminal domain"/>
    <property type="match status" value="1"/>
</dbReference>
<dbReference type="PRINTS" id="PR00509">
    <property type="entry name" value="PGMPMM"/>
</dbReference>
<dbReference type="EMBL" id="JAVMIP010000003">
    <property type="protein sequence ID" value="MDS3860296.1"/>
    <property type="molecule type" value="Genomic_DNA"/>
</dbReference>
<sequence>MFWQGITSSSPIKFGTDGWRGVIGAEFTFERLIRAAQAAALVLDTTYGPSSKSQQIIVGYDRRFLAEEFAQAVAETLKELGFDVLLGNQFAPTPAFSWAVKQHKALGALVITASHNPGIYSGLKVKGAFAGSVPPEVTAKIEEELTRPHLHIQARTGSMTPFDPWPSYCQALQEKVDLPAIQTAIKTHHLTVWADVMHGSAAGGLGRILGEPIQELNSERDPLFGGGAPEPIGKYLQASCATIRQAAQETQGKTVGLVFDGDADRIAAIDAQGNLLTAQQLIPILIDHLTVQHGYRGEVIKSISSSDLIPKVVALHGLSLYETPIGFKYIGDRMLMGEDVLLGGEESGGIGYGNHTPERDALLSALYVLEAVVKSGLDLAAYYQSLQVKTGFTSYYDRIDLHLPNLAVKDKLQHLLETNPPQTVFTTPVEKLQTIDGFKFHLGDHGWLLIRFSGTEPLLRLYCESTSPEQVQATLNWTKAWAEAAS</sequence>
<dbReference type="Pfam" id="PF02880">
    <property type="entry name" value="PGM_PMM_III"/>
    <property type="match status" value="1"/>
</dbReference>
<feature type="domain" description="Alpha-D-phosphohexomutase alpha/beta/alpha" evidence="10">
    <location>
        <begin position="167"/>
        <end position="273"/>
    </location>
</feature>
<proteinExistence type="inferred from homology"/>
<keyword evidence="5 7" id="KW-0460">Magnesium</keyword>
<dbReference type="GO" id="GO:0008973">
    <property type="term" value="F:phosphopentomutase activity"/>
    <property type="evidence" value="ECO:0007669"/>
    <property type="project" value="TreeGrafter"/>
</dbReference>
<comment type="caution">
    <text evidence="12">The sequence shown here is derived from an EMBL/GenBank/DDBJ whole genome shotgun (WGS) entry which is preliminary data.</text>
</comment>
<dbReference type="CDD" id="cd05800">
    <property type="entry name" value="PGM_like2"/>
    <property type="match status" value="1"/>
</dbReference>
<comment type="cofactor">
    <cofactor evidence="1">
        <name>Mg(2+)</name>
        <dbReference type="ChEBI" id="CHEBI:18420"/>
    </cofactor>
</comment>
<keyword evidence="4 7" id="KW-0479">Metal-binding</keyword>
<organism evidence="12 13">
    <name type="scientific">Pseudocalidococcus azoricus BACA0444</name>
    <dbReference type="NCBI Taxonomy" id="2918990"/>
    <lineage>
        <taxon>Bacteria</taxon>
        <taxon>Bacillati</taxon>
        <taxon>Cyanobacteriota</taxon>
        <taxon>Cyanophyceae</taxon>
        <taxon>Acaryochloridales</taxon>
        <taxon>Thermosynechococcaceae</taxon>
        <taxon>Pseudocalidococcus</taxon>
        <taxon>Pseudocalidococcus azoricus</taxon>
    </lineage>
</organism>
<dbReference type="InterPro" id="IPR005845">
    <property type="entry name" value="A-D-PHexomutase_a/b/a-II"/>
</dbReference>
<dbReference type="Pfam" id="PF02878">
    <property type="entry name" value="PGM_PMM_I"/>
    <property type="match status" value="1"/>
</dbReference>
<dbReference type="InterPro" id="IPR005846">
    <property type="entry name" value="A-D-PHexomutase_a/b/a-III"/>
</dbReference>
<evidence type="ECO:0000256" key="6">
    <source>
        <dbReference type="ARBA" id="ARBA00023235"/>
    </source>
</evidence>
<protein>
    <submittedName>
        <fullName evidence="12">Phosphoglucomutase/phosphomannomutase family protein</fullName>
    </submittedName>
</protein>
<dbReference type="GO" id="GO:0005975">
    <property type="term" value="P:carbohydrate metabolic process"/>
    <property type="evidence" value="ECO:0007669"/>
    <property type="project" value="InterPro"/>
</dbReference>
<dbReference type="GO" id="GO:0000287">
    <property type="term" value="F:magnesium ion binding"/>
    <property type="evidence" value="ECO:0007669"/>
    <property type="project" value="InterPro"/>
</dbReference>
<evidence type="ECO:0000259" key="11">
    <source>
        <dbReference type="Pfam" id="PF02880"/>
    </source>
</evidence>
<keyword evidence="6" id="KW-0413">Isomerase</keyword>
<gene>
    <name evidence="12" type="ORF">RIF25_05695</name>
</gene>
<evidence type="ECO:0000256" key="1">
    <source>
        <dbReference type="ARBA" id="ARBA00001946"/>
    </source>
</evidence>
<dbReference type="InterPro" id="IPR016066">
    <property type="entry name" value="A-D-PHexomutase_CS"/>
</dbReference>
<feature type="domain" description="Alpha-D-phosphohexomutase C-terminal" evidence="8">
    <location>
        <begin position="429"/>
        <end position="473"/>
    </location>
</feature>
<dbReference type="PANTHER" id="PTHR45745:SF1">
    <property type="entry name" value="PHOSPHOGLUCOMUTASE 2B-RELATED"/>
    <property type="match status" value="1"/>
</dbReference>
<dbReference type="InterPro" id="IPR016055">
    <property type="entry name" value="A-D-PHexomutase_a/b/a-I/II/III"/>
</dbReference>
<dbReference type="InterPro" id="IPR005844">
    <property type="entry name" value="A-D-PHexomutase_a/b/a-I"/>
</dbReference>
<evidence type="ECO:0000256" key="4">
    <source>
        <dbReference type="ARBA" id="ARBA00022723"/>
    </source>
</evidence>
<keyword evidence="3" id="KW-0597">Phosphoprotein</keyword>
<dbReference type="PROSITE" id="PS00710">
    <property type="entry name" value="PGM_PMM"/>
    <property type="match status" value="1"/>
</dbReference>
<dbReference type="Pfam" id="PF02879">
    <property type="entry name" value="PGM_PMM_II"/>
    <property type="match status" value="1"/>
</dbReference>
<dbReference type="InterPro" id="IPR036900">
    <property type="entry name" value="A-D-PHexomutase_C_sf"/>
</dbReference>
<evidence type="ECO:0000313" key="12">
    <source>
        <dbReference type="EMBL" id="MDS3860296.1"/>
    </source>
</evidence>
<evidence type="ECO:0000259" key="10">
    <source>
        <dbReference type="Pfam" id="PF02879"/>
    </source>
</evidence>
<dbReference type="GO" id="GO:0006166">
    <property type="term" value="P:purine ribonucleoside salvage"/>
    <property type="evidence" value="ECO:0007669"/>
    <property type="project" value="TreeGrafter"/>
</dbReference>
<dbReference type="PANTHER" id="PTHR45745">
    <property type="entry name" value="PHOSPHOMANNOMUTASE 45A"/>
    <property type="match status" value="1"/>
</dbReference>
<dbReference type="Gene3D" id="3.40.120.10">
    <property type="entry name" value="Alpha-D-Glucose-1,6-Bisphosphate, subunit A, domain 3"/>
    <property type="match status" value="3"/>
</dbReference>
<dbReference type="InterPro" id="IPR005843">
    <property type="entry name" value="A-D-PHexomutase_C"/>
</dbReference>
<dbReference type="InterPro" id="IPR005841">
    <property type="entry name" value="Alpha-D-phosphohexomutase_SF"/>
</dbReference>
<evidence type="ECO:0000259" key="8">
    <source>
        <dbReference type="Pfam" id="PF00408"/>
    </source>
</evidence>
<evidence type="ECO:0000256" key="5">
    <source>
        <dbReference type="ARBA" id="ARBA00022842"/>
    </source>
</evidence>
<evidence type="ECO:0000259" key="9">
    <source>
        <dbReference type="Pfam" id="PF02878"/>
    </source>
</evidence>
<evidence type="ECO:0000256" key="2">
    <source>
        <dbReference type="ARBA" id="ARBA00010231"/>
    </source>
</evidence>
<evidence type="ECO:0000256" key="3">
    <source>
        <dbReference type="ARBA" id="ARBA00022553"/>
    </source>
</evidence>
<feature type="domain" description="Alpha-D-phosphohexomutase alpha/beta/alpha" evidence="9">
    <location>
        <begin position="12"/>
        <end position="147"/>
    </location>
</feature>
<dbReference type="RefSeq" id="WP_322877577.1">
    <property type="nucleotide sequence ID" value="NZ_JAVMIP010000003.1"/>
</dbReference>
<dbReference type="SUPFAM" id="SSF55957">
    <property type="entry name" value="Phosphoglucomutase, C-terminal domain"/>
    <property type="match status" value="1"/>
</dbReference>
<feature type="domain" description="Alpha-D-phosphohexomutase alpha/beta/alpha" evidence="11">
    <location>
        <begin position="280"/>
        <end position="385"/>
    </location>
</feature>
<name>A0AAE4FQG9_9CYAN</name>
<reference evidence="13" key="1">
    <citation type="submission" date="2023-07" db="EMBL/GenBank/DDBJ databases">
        <authorList>
            <person name="Luz R."/>
            <person name="Cordeiro R."/>
            <person name="Fonseca A."/>
            <person name="Goncalves V."/>
        </authorList>
    </citation>
    <scope>NUCLEOTIDE SEQUENCE [LARGE SCALE GENOMIC DNA]</scope>
    <source>
        <strain evidence="13">BACA0444</strain>
    </source>
</reference>
<dbReference type="Proteomes" id="UP001268256">
    <property type="component" value="Unassembled WGS sequence"/>
</dbReference>
<dbReference type="SUPFAM" id="SSF53738">
    <property type="entry name" value="Phosphoglucomutase, first 3 domains"/>
    <property type="match status" value="3"/>
</dbReference>